<keyword evidence="1" id="KW-0472">Membrane</keyword>
<sequence length="85" mass="8910">MRHHGPDDTVVSAQIRRSLTTGAIAFALLLVLVVLMLFTPLFAGTVGGIGIGYVIGFLDFVLVVVAAGLYVRAQNRAETAGEIAP</sequence>
<accession>A0ABU9AJD7</accession>
<reference evidence="2 3" key="1">
    <citation type="submission" date="2024-03" db="EMBL/GenBank/DDBJ databases">
        <title>Draft genome sequence of Pseudonocardia carboxydivorans JCM 14827.</title>
        <authorList>
            <person name="Duangmal K."/>
        </authorList>
    </citation>
    <scope>NUCLEOTIDE SEQUENCE [LARGE SCALE GENOMIC DNA]</scope>
    <source>
        <strain evidence="2 3">JCM 14827</strain>
    </source>
</reference>
<organism evidence="2 3">
    <name type="scientific">Pseudonocardia alni subsp. carboxydivorans</name>
    <dbReference type="NCBI Taxonomy" id="415010"/>
    <lineage>
        <taxon>Bacteria</taxon>
        <taxon>Bacillati</taxon>
        <taxon>Actinomycetota</taxon>
        <taxon>Actinomycetes</taxon>
        <taxon>Pseudonocardiales</taxon>
        <taxon>Pseudonocardiaceae</taxon>
        <taxon>Pseudonocardia</taxon>
    </lineage>
</organism>
<gene>
    <name evidence="2" type="ORF">WG925_22380</name>
</gene>
<keyword evidence="3" id="KW-1185">Reference proteome</keyword>
<keyword evidence="1" id="KW-1133">Transmembrane helix</keyword>
<proteinExistence type="predicted"/>
<evidence type="ECO:0000313" key="3">
    <source>
        <dbReference type="Proteomes" id="UP001367513"/>
    </source>
</evidence>
<evidence type="ECO:0000256" key="1">
    <source>
        <dbReference type="SAM" id="Phobius"/>
    </source>
</evidence>
<protein>
    <submittedName>
        <fullName evidence="2">Uncharacterized protein</fullName>
    </submittedName>
</protein>
<dbReference type="EMBL" id="JBBPIX010000014">
    <property type="protein sequence ID" value="MEK6466501.1"/>
    <property type="molecule type" value="Genomic_DNA"/>
</dbReference>
<name>A0ABU9AJD7_PSEA5</name>
<feature type="transmembrane region" description="Helical" evidence="1">
    <location>
        <begin position="21"/>
        <end position="43"/>
    </location>
</feature>
<feature type="transmembrane region" description="Helical" evidence="1">
    <location>
        <begin position="49"/>
        <end position="71"/>
    </location>
</feature>
<dbReference type="RefSeq" id="WP_251787280.1">
    <property type="nucleotide sequence ID" value="NZ_BAAAOD010000079.1"/>
</dbReference>
<evidence type="ECO:0000313" key="2">
    <source>
        <dbReference type="EMBL" id="MEK6466501.1"/>
    </source>
</evidence>
<dbReference type="Proteomes" id="UP001367513">
    <property type="component" value="Unassembled WGS sequence"/>
</dbReference>
<keyword evidence="1" id="KW-0812">Transmembrane</keyword>
<comment type="caution">
    <text evidence="2">The sequence shown here is derived from an EMBL/GenBank/DDBJ whole genome shotgun (WGS) entry which is preliminary data.</text>
</comment>